<sequence>MADLVIADDETEVRKKLEKELKHAGHSVRLAHDGLGALDTVMESAPDLLLVDWLMPVLTGGEVIERLRTDEKFAKKDIPIIGMTDLGDDKNIKVFIQRGADDTWMKDLSAKGIGELLGKIQLLLK</sequence>
<dbReference type="PROSITE" id="PS50110">
    <property type="entry name" value="RESPONSE_REGULATORY"/>
    <property type="match status" value="1"/>
</dbReference>
<feature type="modified residue" description="4-aspartylphosphate" evidence="2">
    <location>
        <position position="52"/>
    </location>
</feature>
<dbReference type="GO" id="GO:0000160">
    <property type="term" value="P:phosphorelay signal transduction system"/>
    <property type="evidence" value="ECO:0007669"/>
    <property type="project" value="InterPro"/>
</dbReference>
<dbReference type="InterPro" id="IPR001789">
    <property type="entry name" value="Sig_transdc_resp-reg_receiver"/>
</dbReference>
<organism evidence="4 5">
    <name type="scientific">Abyssobacteria bacterium (strain SURF_5)</name>
    <dbReference type="NCBI Taxonomy" id="2093360"/>
    <lineage>
        <taxon>Bacteria</taxon>
        <taxon>Pseudomonadati</taxon>
        <taxon>Candidatus Hydrogenedentota</taxon>
        <taxon>Candidatus Abyssobacteria</taxon>
    </lineage>
</organism>
<protein>
    <submittedName>
        <fullName evidence="4">Response regulator</fullName>
    </submittedName>
</protein>
<dbReference type="PANTHER" id="PTHR44591">
    <property type="entry name" value="STRESS RESPONSE REGULATOR PROTEIN 1"/>
    <property type="match status" value="1"/>
</dbReference>
<keyword evidence="1 2" id="KW-0597">Phosphoprotein</keyword>
<gene>
    <name evidence="4" type="ORF">C4520_11940</name>
</gene>
<evidence type="ECO:0000259" key="3">
    <source>
        <dbReference type="PROSITE" id="PS50110"/>
    </source>
</evidence>
<dbReference type="SMART" id="SM00448">
    <property type="entry name" value="REC"/>
    <property type="match status" value="1"/>
</dbReference>
<dbReference type="InterPro" id="IPR050595">
    <property type="entry name" value="Bact_response_regulator"/>
</dbReference>
<dbReference type="SUPFAM" id="SSF52172">
    <property type="entry name" value="CheY-like"/>
    <property type="match status" value="1"/>
</dbReference>
<dbReference type="Gene3D" id="3.40.50.2300">
    <property type="match status" value="1"/>
</dbReference>
<dbReference type="EMBL" id="QZKU01000082">
    <property type="protein sequence ID" value="RJP19939.1"/>
    <property type="molecule type" value="Genomic_DNA"/>
</dbReference>
<accession>A0A3A4NLI7</accession>
<evidence type="ECO:0000256" key="2">
    <source>
        <dbReference type="PROSITE-ProRule" id="PRU00169"/>
    </source>
</evidence>
<dbReference type="InterPro" id="IPR011006">
    <property type="entry name" value="CheY-like_superfamily"/>
</dbReference>
<proteinExistence type="predicted"/>
<dbReference type="Pfam" id="PF00072">
    <property type="entry name" value="Response_reg"/>
    <property type="match status" value="1"/>
</dbReference>
<dbReference type="PANTHER" id="PTHR44591:SF3">
    <property type="entry name" value="RESPONSE REGULATORY DOMAIN-CONTAINING PROTEIN"/>
    <property type="match status" value="1"/>
</dbReference>
<evidence type="ECO:0000313" key="5">
    <source>
        <dbReference type="Proteomes" id="UP000265882"/>
    </source>
</evidence>
<reference evidence="4 5" key="1">
    <citation type="journal article" date="2017" name="ISME J.">
        <title>Energy and carbon metabolisms in a deep terrestrial subsurface fluid microbial community.</title>
        <authorList>
            <person name="Momper L."/>
            <person name="Jungbluth S.P."/>
            <person name="Lee M.D."/>
            <person name="Amend J.P."/>
        </authorList>
    </citation>
    <scope>NUCLEOTIDE SEQUENCE [LARGE SCALE GENOMIC DNA]</scope>
    <source>
        <strain evidence="4">SURF_5</strain>
    </source>
</reference>
<dbReference type="Proteomes" id="UP000265882">
    <property type="component" value="Unassembled WGS sequence"/>
</dbReference>
<evidence type="ECO:0000256" key="1">
    <source>
        <dbReference type="ARBA" id="ARBA00022553"/>
    </source>
</evidence>
<dbReference type="AlphaFoldDB" id="A0A3A4NLI7"/>
<evidence type="ECO:0000313" key="4">
    <source>
        <dbReference type="EMBL" id="RJP19939.1"/>
    </source>
</evidence>
<name>A0A3A4NLI7_ABYX5</name>
<comment type="caution">
    <text evidence="4">The sequence shown here is derived from an EMBL/GenBank/DDBJ whole genome shotgun (WGS) entry which is preliminary data.</text>
</comment>
<feature type="domain" description="Response regulatory" evidence="3">
    <location>
        <begin position="3"/>
        <end position="121"/>
    </location>
</feature>